<reference evidence="2" key="1">
    <citation type="submission" date="2016-10" db="EMBL/GenBank/DDBJ databases">
        <authorList>
            <person name="Varghese N."/>
            <person name="Submissions S."/>
        </authorList>
    </citation>
    <scope>NUCLEOTIDE SEQUENCE [LARGE SCALE GENOMIC DNA]</scope>
    <source>
        <strain evidence="2">DSM 23445</strain>
    </source>
</reference>
<dbReference type="GO" id="GO:0003677">
    <property type="term" value="F:DNA binding"/>
    <property type="evidence" value="ECO:0007669"/>
    <property type="project" value="UniProtKB-KW"/>
</dbReference>
<keyword evidence="2" id="KW-1185">Reference proteome</keyword>
<evidence type="ECO:0000313" key="2">
    <source>
        <dbReference type="Proteomes" id="UP000199673"/>
    </source>
</evidence>
<dbReference type="AlphaFoldDB" id="A0A1I6YFP3"/>
<dbReference type="STRING" id="305507.SAMN04489724_0989"/>
<organism evidence="1 2">
    <name type="scientific">Algoriphagus locisalis</name>
    <dbReference type="NCBI Taxonomy" id="305507"/>
    <lineage>
        <taxon>Bacteria</taxon>
        <taxon>Pseudomonadati</taxon>
        <taxon>Bacteroidota</taxon>
        <taxon>Cytophagia</taxon>
        <taxon>Cytophagales</taxon>
        <taxon>Cyclobacteriaceae</taxon>
        <taxon>Algoriphagus</taxon>
    </lineage>
</organism>
<dbReference type="EMBL" id="FPBF01000001">
    <property type="protein sequence ID" value="SFT49355.1"/>
    <property type="molecule type" value="Genomic_DNA"/>
</dbReference>
<name>A0A1I6YFP3_9BACT</name>
<dbReference type="PANTHER" id="PTHR34580">
    <property type="match status" value="1"/>
</dbReference>
<protein>
    <submittedName>
        <fullName evidence="1">Predicted DNA-binding transcriptional regulator YafY, contains an HTH and WYL domains</fullName>
    </submittedName>
</protein>
<sequence length="315" mass="36371">MLTFSFPNSQSTMSQAGKIEQQKILRVFKLINLLQSNIGKPVHRLAELLETDERTIYRYFKLLEALGFEVVKEFSKYKIQQKPGMDQTLNYGTFSQEESQWLRSMIESQGKGNLLHDSIIKKLDVRSEVKQGTEQLFKANLSRLVDEIGLGIQQKKQVWLKDYYSLSSDTTSDRLVEPVAFSSNYETIHAFEPASKSMKVFKIERIGEVVLSQEKWKSEPKHQLPGTQLFGFTGKNKFQVKLKLSKKAYQLMMEEHPNARPFMSIKNRNQFYFQGEIPQLPGLARFILGLPGEVKVEEGEELKEYLSEQVSKTLL</sequence>
<evidence type="ECO:0000313" key="1">
    <source>
        <dbReference type="EMBL" id="SFT49355.1"/>
    </source>
</evidence>
<dbReference type="InterPro" id="IPR051534">
    <property type="entry name" value="CBASS_pafABC_assoc_protein"/>
</dbReference>
<keyword evidence="1" id="KW-0238">DNA-binding</keyword>
<dbReference type="PANTHER" id="PTHR34580:SF1">
    <property type="entry name" value="PROTEIN PAFC"/>
    <property type="match status" value="1"/>
</dbReference>
<accession>A0A1I6YFP3</accession>
<gene>
    <name evidence="1" type="ORF">SAMN04489724_0989</name>
</gene>
<proteinExistence type="predicted"/>
<dbReference type="Proteomes" id="UP000199673">
    <property type="component" value="Unassembled WGS sequence"/>
</dbReference>